<accession>A0A937KAQ0</accession>
<reference evidence="2" key="1">
    <citation type="submission" date="2021-01" db="EMBL/GenBank/DDBJ databases">
        <title>Fulvivirga kasyanovii gen. nov., sp nov., a novel member of the phylum Bacteroidetes isolated from seawater in a mussel farm.</title>
        <authorList>
            <person name="Zhao L.-H."/>
            <person name="Wang Z.-J."/>
        </authorList>
    </citation>
    <scope>NUCLEOTIDE SEQUENCE</scope>
    <source>
        <strain evidence="2">29W222</strain>
    </source>
</reference>
<sequence>MDVVFIIIGVVFMLMGIIGSILPVLPGPPLSLIGMLFLQFQQEAPFTTNFLLIWTVITIGVVLIDYFIPAYGTKRFGGSKFGVLGTFIGLIVGLFFAPFGLVLGPLLGALIGELIAGKSSKQAFKAAMGSFVGFLLGTFLKLCVCLVMTYYFVIALV</sequence>
<dbReference type="PANTHER" id="PTHR39165:SF1">
    <property type="entry name" value="DUF456 DOMAIN-CONTAINING PROTEIN"/>
    <property type="match status" value="1"/>
</dbReference>
<feature type="transmembrane region" description="Helical" evidence="1">
    <location>
        <begin position="131"/>
        <end position="153"/>
    </location>
</feature>
<gene>
    <name evidence="2" type="ORF">JMN32_00960</name>
</gene>
<keyword evidence="1" id="KW-0812">Transmembrane</keyword>
<keyword evidence="1" id="KW-1133">Transmembrane helix</keyword>
<feature type="transmembrane region" description="Helical" evidence="1">
    <location>
        <begin position="46"/>
        <end position="68"/>
    </location>
</feature>
<dbReference type="EMBL" id="JAEUGD010000002">
    <property type="protein sequence ID" value="MBL6444857.1"/>
    <property type="molecule type" value="Genomic_DNA"/>
</dbReference>
<comment type="caution">
    <text evidence="2">The sequence shown here is derived from an EMBL/GenBank/DDBJ whole genome shotgun (WGS) entry which is preliminary data.</text>
</comment>
<evidence type="ECO:0000313" key="3">
    <source>
        <dbReference type="Proteomes" id="UP000614216"/>
    </source>
</evidence>
<keyword evidence="1" id="KW-0472">Membrane</keyword>
<dbReference type="AlphaFoldDB" id="A0A937KAQ0"/>
<evidence type="ECO:0000313" key="2">
    <source>
        <dbReference type="EMBL" id="MBL6444857.1"/>
    </source>
</evidence>
<protein>
    <submittedName>
        <fullName evidence="2">DUF456 domain-containing protein</fullName>
    </submittedName>
</protein>
<dbReference type="Proteomes" id="UP000614216">
    <property type="component" value="Unassembled WGS sequence"/>
</dbReference>
<keyword evidence="3" id="KW-1185">Reference proteome</keyword>
<dbReference type="Pfam" id="PF04306">
    <property type="entry name" value="DUF456"/>
    <property type="match status" value="1"/>
</dbReference>
<feature type="transmembrane region" description="Helical" evidence="1">
    <location>
        <begin position="6"/>
        <end position="25"/>
    </location>
</feature>
<dbReference type="RefSeq" id="WP_202854401.1">
    <property type="nucleotide sequence ID" value="NZ_JAEUGD010000002.1"/>
</dbReference>
<dbReference type="PANTHER" id="PTHR39165">
    <property type="entry name" value="IG HYPOTHETICAL 17883"/>
    <property type="match status" value="1"/>
</dbReference>
<evidence type="ECO:0000256" key="1">
    <source>
        <dbReference type="SAM" id="Phobius"/>
    </source>
</evidence>
<dbReference type="InterPro" id="IPR007403">
    <property type="entry name" value="DUF456"/>
</dbReference>
<organism evidence="2 3">
    <name type="scientific">Fulvivirga marina</name>
    <dbReference type="NCBI Taxonomy" id="2494733"/>
    <lineage>
        <taxon>Bacteria</taxon>
        <taxon>Pseudomonadati</taxon>
        <taxon>Bacteroidota</taxon>
        <taxon>Cytophagia</taxon>
        <taxon>Cytophagales</taxon>
        <taxon>Fulvivirgaceae</taxon>
        <taxon>Fulvivirga</taxon>
    </lineage>
</organism>
<proteinExistence type="predicted"/>
<feature type="transmembrane region" description="Helical" evidence="1">
    <location>
        <begin position="88"/>
        <end position="111"/>
    </location>
</feature>
<name>A0A937KAQ0_9BACT</name>